<gene>
    <name evidence="2" type="ORF">DFP72DRAFT_839540</name>
</gene>
<organism evidence="2 3">
    <name type="scientific">Ephemerocybe angulata</name>
    <dbReference type="NCBI Taxonomy" id="980116"/>
    <lineage>
        <taxon>Eukaryota</taxon>
        <taxon>Fungi</taxon>
        <taxon>Dikarya</taxon>
        <taxon>Basidiomycota</taxon>
        <taxon>Agaricomycotina</taxon>
        <taxon>Agaricomycetes</taxon>
        <taxon>Agaricomycetidae</taxon>
        <taxon>Agaricales</taxon>
        <taxon>Agaricineae</taxon>
        <taxon>Psathyrellaceae</taxon>
        <taxon>Ephemerocybe</taxon>
    </lineage>
</organism>
<evidence type="ECO:0000313" key="3">
    <source>
        <dbReference type="Proteomes" id="UP000521943"/>
    </source>
</evidence>
<feature type="region of interest" description="Disordered" evidence="1">
    <location>
        <begin position="121"/>
        <end position="144"/>
    </location>
</feature>
<accession>A0A8H6IJW9</accession>
<feature type="compositionally biased region" description="Basic and acidic residues" evidence="1">
    <location>
        <begin position="305"/>
        <end position="317"/>
    </location>
</feature>
<sequence length="363" mass="40730">MSFLYDALEETRGMMLIWSRLPRILNRQELEARDIEYFLEQREMLDGLSTRELIEELSVRLDRRGLPLDKMCDRCKKTFSPDDVDWYPLDASDNATINHGRKKCSRGDRLNIKFLPRSTIKARKRRPTEPSGLPPDESGSPDYSKILTTQSLEYSGSNLSKYCMSGFCTAILHELSKSHETMSQFGLLPPPPLSLLHIKGTTTEKSWLGTQEPLEPGTLPFVPLGLARYYTSPALVTVLSSSLLLSALAYLVPLFCDESQRCPEVGECVTLDMPRGWRVRHSGYAQRLTSSSLWTSMSDVTIRFPKPENDNEPRCLKTPEGAPMQPWELLDGAEQAAPAEERSDVGGTHASSSQLHPVPPSSL</sequence>
<protein>
    <submittedName>
        <fullName evidence="2">Uncharacterized protein</fullName>
    </submittedName>
</protein>
<evidence type="ECO:0000313" key="2">
    <source>
        <dbReference type="EMBL" id="KAF6765727.1"/>
    </source>
</evidence>
<dbReference type="AlphaFoldDB" id="A0A8H6IJW9"/>
<dbReference type="EMBL" id="JACGCI010000002">
    <property type="protein sequence ID" value="KAF6765727.1"/>
    <property type="molecule type" value="Genomic_DNA"/>
</dbReference>
<feature type="region of interest" description="Disordered" evidence="1">
    <location>
        <begin position="304"/>
        <end position="363"/>
    </location>
</feature>
<reference evidence="2 3" key="1">
    <citation type="submission" date="2020-07" db="EMBL/GenBank/DDBJ databases">
        <title>Comparative genomics of pyrophilous fungi reveals a link between fire events and developmental genes.</title>
        <authorList>
            <consortium name="DOE Joint Genome Institute"/>
            <person name="Steindorff A.S."/>
            <person name="Carver A."/>
            <person name="Calhoun S."/>
            <person name="Stillman K."/>
            <person name="Liu H."/>
            <person name="Lipzen A."/>
            <person name="Pangilinan J."/>
            <person name="Labutti K."/>
            <person name="Bruns T.D."/>
            <person name="Grigoriev I.V."/>
        </authorList>
    </citation>
    <scope>NUCLEOTIDE SEQUENCE [LARGE SCALE GENOMIC DNA]</scope>
    <source>
        <strain evidence="2 3">CBS 144469</strain>
    </source>
</reference>
<keyword evidence="3" id="KW-1185">Reference proteome</keyword>
<evidence type="ECO:0000256" key="1">
    <source>
        <dbReference type="SAM" id="MobiDB-lite"/>
    </source>
</evidence>
<dbReference type="Proteomes" id="UP000521943">
    <property type="component" value="Unassembled WGS sequence"/>
</dbReference>
<proteinExistence type="predicted"/>
<name>A0A8H6IJW9_9AGAR</name>
<comment type="caution">
    <text evidence="2">The sequence shown here is derived from an EMBL/GenBank/DDBJ whole genome shotgun (WGS) entry which is preliminary data.</text>
</comment>